<protein>
    <recommendedName>
        <fullName evidence="4">CCHC-type domain-containing protein</fullName>
    </recommendedName>
</protein>
<accession>A0A4U6VS05</accession>
<feature type="compositionally biased region" description="Basic and acidic residues" evidence="1">
    <location>
        <begin position="1"/>
        <end position="25"/>
    </location>
</feature>
<dbReference type="GO" id="GO:0003676">
    <property type="term" value="F:nucleic acid binding"/>
    <property type="evidence" value="ECO:0007669"/>
    <property type="project" value="InterPro"/>
</dbReference>
<dbReference type="SUPFAM" id="SSF57756">
    <property type="entry name" value="Retrovirus zinc finger-like domains"/>
    <property type="match status" value="1"/>
</dbReference>
<feature type="region of interest" description="Disordered" evidence="1">
    <location>
        <begin position="1"/>
        <end position="30"/>
    </location>
</feature>
<dbReference type="EMBL" id="CM016553">
    <property type="protein sequence ID" value="TKW31403.1"/>
    <property type="molecule type" value="Genomic_DNA"/>
</dbReference>
<sequence length="465" mass="53028">MRRQARPEKPRRDGGHDRSRRDNSRRPSSRALLAFKRETEGRCFRCLAPNHLASACRDPVRCRRFGHRERECRAARPQPQWRSELRGPPRTPTPPAKPSDTAPDHRLPPNNTRPSTHRHSSNRRPPIAEHHPLQPRATTPKMAIGDPNTRPEVETVFVSTTFHLEHDARDWEACALVPWALHLPPDAGARDIADLLTRELHLQPGDVAVTLHQPKPYLIRFEQAEHAAEARRRGRFTGAGIDICLRTWRSLTHALGFRIFYRVRLCLDGIPSHAWTPEIVERVIGHKCALQHIVTDLLQPADSRHIELWAWTVDPSEIPKKRCDDRPFMWPSRRGGDDDDQEGNYDHPGQGRHIDSDYWGGRTFDMTKVRRSARLAKKPAMPAVERAQRNLWKKLGVGNDEMMPIEQVLQDFLNMFQGALPDYIISAMTALFDLDDEAADQANEALLQMAGADVGELQQMDHAAA</sequence>
<feature type="region of interest" description="Disordered" evidence="1">
    <location>
        <begin position="68"/>
        <end position="149"/>
    </location>
</feature>
<dbReference type="AlphaFoldDB" id="A0A4U6VS05"/>
<evidence type="ECO:0000313" key="2">
    <source>
        <dbReference type="EMBL" id="TKW31403.1"/>
    </source>
</evidence>
<dbReference type="PANTHER" id="PTHR33087">
    <property type="entry name" value="OS07G0539200 PROTEIN"/>
    <property type="match status" value="1"/>
</dbReference>
<dbReference type="PANTHER" id="PTHR33087:SF21">
    <property type="entry name" value="OS03G0782100 PROTEIN"/>
    <property type="match status" value="1"/>
</dbReference>
<evidence type="ECO:0008006" key="4">
    <source>
        <dbReference type="Google" id="ProtNLM"/>
    </source>
</evidence>
<dbReference type="Gene3D" id="4.10.60.10">
    <property type="entry name" value="Zinc finger, CCHC-type"/>
    <property type="match status" value="1"/>
</dbReference>
<dbReference type="GO" id="GO:0008270">
    <property type="term" value="F:zinc ion binding"/>
    <property type="evidence" value="ECO:0007669"/>
    <property type="project" value="InterPro"/>
</dbReference>
<evidence type="ECO:0000313" key="3">
    <source>
        <dbReference type="Proteomes" id="UP000298652"/>
    </source>
</evidence>
<proteinExistence type="predicted"/>
<reference evidence="2" key="1">
    <citation type="submission" date="2019-03" db="EMBL/GenBank/DDBJ databases">
        <title>WGS assembly of Setaria viridis.</title>
        <authorList>
            <person name="Huang P."/>
            <person name="Jenkins J."/>
            <person name="Grimwood J."/>
            <person name="Barry K."/>
            <person name="Healey A."/>
            <person name="Mamidi S."/>
            <person name="Sreedasyam A."/>
            <person name="Shu S."/>
            <person name="Feldman M."/>
            <person name="Wu J."/>
            <person name="Yu Y."/>
            <person name="Chen C."/>
            <person name="Johnson J."/>
            <person name="Rokhsar D."/>
            <person name="Baxter I."/>
            <person name="Schmutz J."/>
            <person name="Brutnell T."/>
            <person name="Kellogg E."/>
        </authorList>
    </citation>
    <scope>NUCLEOTIDE SEQUENCE [LARGE SCALE GENOMIC DNA]</scope>
</reference>
<gene>
    <name evidence="2" type="ORF">SEVIR_2G103800v2</name>
</gene>
<dbReference type="InterPro" id="IPR053253">
    <property type="entry name" value="Sex_diff_modulator"/>
</dbReference>
<dbReference type="Gramene" id="TKW31403">
    <property type="protein sequence ID" value="TKW31403"/>
    <property type="gene ID" value="SEVIR_2G103800v2"/>
</dbReference>
<dbReference type="InterPro" id="IPR036875">
    <property type="entry name" value="Znf_CCHC_sf"/>
</dbReference>
<name>A0A4U6VS05_SETVI</name>
<feature type="region of interest" description="Disordered" evidence="1">
    <location>
        <begin position="324"/>
        <end position="353"/>
    </location>
</feature>
<evidence type="ECO:0000256" key="1">
    <source>
        <dbReference type="SAM" id="MobiDB-lite"/>
    </source>
</evidence>
<organism evidence="2 3">
    <name type="scientific">Setaria viridis</name>
    <name type="common">Green bristlegrass</name>
    <name type="synonym">Setaria italica subsp. viridis</name>
    <dbReference type="NCBI Taxonomy" id="4556"/>
    <lineage>
        <taxon>Eukaryota</taxon>
        <taxon>Viridiplantae</taxon>
        <taxon>Streptophyta</taxon>
        <taxon>Embryophyta</taxon>
        <taxon>Tracheophyta</taxon>
        <taxon>Spermatophyta</taxon>
        <taxon>Magnoliopsida</taxon>
        <taxon>Liliopsida</taxon>
        <taxon>Poales</taxon>
        <taxon>Poaceae</taxon>
        <taxon>PACMAD clade</taxon>
        <taxon>Panicoideae</taxon>
        <taxon>Panicodae</taxon>
        <taxon>Paniceae</taxon>
        <taxon>Cenchrinae</taxon>
        <taxon>Setaria</taxon>
    </lineage>
</organism>
<dbReference type="Proteomes" id="UP000298652">
    <property type="component" value="Chromosome 2"/>
</dbReference>
<keyword evidence="3" id="KW-1185">Reference proteome</keyword>